<dbReference type="InterPro" id="IPR004648">
    <property type="entry name" value="Oligpept_transpt"/>
</dbReference>
<feature type="transmembrane region" description="Helical" evidence="9">
    <location>
        <begin position="50"/>
        <end position="68"/>
    </location>
</feature>
<dbReference type="PANTHER" id="PTHR22601">
    <property type="entry name" value="ISP4 LIKE PROTEIN"/>
    <property type="match status" value="1"/>
</dbReference>
<evidence type="ECO:0000256" key="8">
    <source>
        <dbReference type="ARBA" id="ARBA00023136"/>
    </source>
</evidence>
<protein>
    <submittedName>
        <fullName evidence="10">OPT family small oligopeptide transporter</fullName>
    </submittedName>
</protein>
<name>A0ABR4PRJ3_9HELO</name>
<evidence type="ECO:0000256" key="7">
    <source>
        <dbReference type="ARBA" id="ARBA00022989"/>
    </source>
</evidence>
<organism evidence="10 11">
    <name type="scientific">Phlyctema vagabunda</name>
    <dbReference type="NCBI Taxonomy" id="108571"/>
    <lineage>
        <taxon>Eukaryota</taxon>
        <taxon>Fungi</taxon>
        <taxon>Dikarya</taxon>
        <taxon>Ascomycota</taxon>
        <taxon>Pezizomycotina</taxon>
        <taxon>Leotiomycetes</taxon>
        <taxon>Helotiales</taxon>
        <taxon>Dermateaceae</taxon>
        <taxon>Phlyctema</taxon>
    </lineage>
</organism>
<feature type="transmembrane region" description="Helical" evidence="9">
    <location>
        <begin position="7"/>
        <end position="30"/>
    </location>
</feature>
<dbReference type="Proteomes" id="UP001629113">
    <property type="component" value="Unassembled WGS sequence"/>
</dbReference>
<comment type="similarity">
    <text evidence="2">Belongs to the oligopeptide OPT transporter family.</text>
</comment>
<keyword evidence="4 9" id="KW-0812">Transmembrane</keyword>
<keyword evidence="8 9" id="KW-0472">Membrane</keyword>
<comment type="caution">
    <text evidence="10">The sequence shown here is derived from an EMBL/GenBank/DDBJ whole genome shotgun (WGS) entry which is preliminary data.</text>
</comment>
<evidence type="ECO:0000256" key="2">
    <source>
        <dbReference type="ARBA" id="ARBA00008807"/>
    </source>
</evidence>
<dbReference type="NCBIfam" id="TIGR00728">
    <property type="entry name" value="OPT_sfam"/>
    <property type="match status" value="1"/>
</dbReference>
<evidence type="ECO:0000256" key="9">
    <source>
        <dbReference type="SAM" id="Phobius"/>
    </source>
</evidence>
<sequence>MLSSIPLLCYMGAGNWKAFILGSGTYGFGLLDISLDWNYISFFSPMYTPLWANANRFAGAIFSCWILYPIMYFSNIANTQNYAAMSSGTWDKTGAKYNISLVLNSDFTLNKTAMNLYSMPKWSASYAMHFFWGFASSTAVLIYCLLFHANSSWKKILKSWRNERTDYDDPYLKLTAHLPRVPHWWYASLLGVCVVFAALQLYMSQMQLPFWGLLLITALSALFTLPSGLLFGFTNVYVGMEYLSELLAGFLFPGKPIAVLTSMVYGRQVLAQCLNMISDIKFGFYMKIPEHELFYAQVYGTLLGPFVNWACMRLIIDLQGPKLTGEVASNTWNALKTKNFYSLSVIWGVIGPSIFFSQMSDYGWIYYGFVVGIASVVLVWLVQRRMGYGDVESYVNPVLMFNGASIFPIYTTTNLMTSVITAFLIMGYTYRVHTGWFHKYNYLIGAGLDCGSQLVQVGIVFVSSFPAAAIPSWWGNNAVAVDRCFPPSDLPKNALN</sequence>
<feature type="transmembrane region" description="Helical" evidence="9">
    <location>
        <begin position="340"/>
        <end position="358"/>
    </location>
</feature>
<comment type="subcellular location">
    <subcellularLocation>
        <location evidence="1">Membrane</location>
        <topology evidence="1">Multi-pass membrane protein</topology>
    </subcellularLocation>
</comment>
<evidence type="ECO:0000256" key="3">
    <source>
        <dbReference type="ARBA" id="ARBA00022448"/>
    </source>
</evidence>
<feature type="transmembrane region" description="Helical" evidence="9">
    <location>
        <begin position="364"/>
        <end position="382"/>
    </location>
</feature>
<proteinExistence type="inferred from homology"/>
<dbReference type="InterPro" id="IPR004813">
    <property type="entry name" value="OPT"/>
</dbReference>
<feature type="transmembrane region" description="Helical" evidence="9">
    <location>
        <begin position="210"/>
        <end position="234"/>
    </location>
</feature>
<evidence type="ECO:0000256" key="5">
    <source>
        <dbReference type="ARBA" id="ARBA00022856"/>
    </source>
</evidence>
<evidence type="ECO:0000313" key="10">
    <source>
        <dbReference type="EMBL" id="KAL3425511.1"/>
    </source>
</evidence>
<feature type="transmembrane region" description="Helical" evidence="9">
    <location>
        <begin position="246"/>
        <end position="266"/>
    </location>
</feature>
<accession>A0ABR4PRJ3</accession>
<feature type="transmembrane region" description="Helical" evidence="9">
    <location>
        <begin position="184"/>
        <end position="203"/>
    </location>
</feature>
<dbReference type="Pfam" id="PF03169">
    <property type="entry name" value="OPT"/>
    <property type="match status" value="1"/>
</dbReference>
<keyword evidence="11" id="KW-1185">Reference proteome</keyword>
<reference evidence="10 11" key="1">
    <citation type="submission" date="2024-06" db="EMBL/GenBank/DDBJ databases">
        <title>Complete genome of Phlyctema vagabunda strain 19-DSS-EL-015.</title>
        <authorList>
            <person name="Fiorenzani C."/>
        </authorList>
    </citation>
    <scope>NUCLEOTIDE SEQUENCE [LARGE SCALE GENOMIC DNA]</scope>
    <source>
        <strain evidence="10 11">19-DSS-EL-015</strain>
    </source>
</reference>
<evidence type="ECO:0000256" key="6">
    <source>
        <dbReference type="ARBA" id="ARBA00022927"/>
    </source>
</evidence>
<feature type="transmembrane region" description="Helical" evidence="9">
    <location>
        <begin position="126"/>
        <end position="149"/>
    </location>
</feature>
<keyword evidence="5" id="KW-0571">Peptide transport</keyword>
<evidence type="ECO:0000256" key="1">
    <source>
        <dbReference type="ARBA" id="ARBA00004141"/>
    </source>
</evidence>
<dbReference type="EMBL" id="JBFCZG010000002">
    <property type="protein sequence ID" value="KAL3425511.1"/>
    <property type="molecule type" value="Genomic_DNA"/>
</dbReference>
<feature type="transmembrane region" description="Helical" evidence="9">
    <location>
        <begin position="454"/>
        <end position="474"/>
    </location>
</feature>
<evidence type="ECO:0000256" key="4">
    <source>
        <dbReference type="ARBA" id="ARBA00022692"/>
    </source>
</evidence>
<keyword evidence="6" id="KW-0653">Protein transport</keyword>
<keyword evidence="3" id="KW-0813">Transport</keyword>
<gene>
    <name evidence="10" type="ORF">PVAG01_02302</name>
</gene>
<evidence type="ECO:0000313" key="11">
    <source>
        <dbReference type="Proteomes" id="UP001629113"/>
    </source>
</evidence>
<keyword evidence="7 9" id="KW-1133">Transmembrane helix</keyword>